<dbReference type="Proteomes" id="UP000784294">
    <property type="component" value="Unassembled WGS sequence"/>
</dbReference>
<feature type="transmembrane region" description="Helical" evidence="1">
    <location>
        <begin position="171"/>
        <end position="196"/>
    </location>
</feature>
<dbReference type="AlphaFoldDB" id="A0A448XF62"/>
<sequence>MTTWRRSESAKSLWFTFCFSAIHLKKSRYALQSRKDFSRLFKRPSSNNQPVHIPSPPYSVDTLNNPLSAWHRLGHAVSVDNLSLLDLNTTSANFGLHLSSLAVPDAISSSGVDIGSGKQGTCRIPNLISCWPQLDWPTSFYFSSALQLPHSLKKASADTGTPGNLEDLVSFTALVTIGSLVFAFISPIFMNTILYFSSIPSLQFVIPP</sequence>
<keyword evidence="3" id="KW-1185">Reference proteome</keyword>
<evidence type="ECO:0000313" key="3">
    <source>
        <dbReference type="Proteomes" id="UP000784294"/>
    </source>
</evidence>
<keyword evidence="1" id="KW-0812">Transmembrane</keyword>
<proteinExistence type="predicted"/>
<keyword evidence="1" id="KW-1133">Transmembrane helix</keyword>
<dbReference type="EMBL" id="CAAALY010248991">
    <property type="protein sequence ID" value="VEL35058.1"/>
    <property type="molecule type" value="Genomic_DNA"/>
</dbReference>
<evidence type="ECO:0000313" key="2">
    <source>
        <dbReference type="EMBL" id="VEL35058.1"/>
    </source>
</evidence>
<reference evidence="2" key="1">
    <citation type="submission" date="2018-11" db="EMBL/GenBank/DDBJ databases">
        <authorList>
            <consortium name="Pathogen Informatics"/>
        </authorList>
    </citation>
    <scope>NUCLEOTIDE SEQUENCE</scope>
</reference>
<evidence type="ECO:0000256" key="1">
    <source>
        <dbReference type="SAM" id="Phobius"/>
    </source>
</evidence>
<keyword evidence="1" id="KW-0472">Membrane</keyword>
<accession>A0A448XF62</accession>
<comment type="caution">
    <text evidence="2">The sequence shown here is derived from an EMBL/GenBank/DDBJ whole genome shotgun (WGS) entry which is preliminary data.</text>
</comment>
<protein>
    <submittedName>
        <fullName evidence="2">Uncharacterized protein</fullName>
    </submittedName>
</protein>
<name>A0A448XF62_9PLAT</name>
<gene>
    <name evidence="2" type="ORF">PXEA_LOCUS28498</name>
</gene>
<organism evidence="2 3">
    <name type="scientific">Protopolystoma xenopodis</name>
    <dbReference type="NCBI Taxonomy" id="117903"/>
    <lineage>
        <taxon>Eukaryota</taxon>
        <taxon>Metazoa</taxon>
        <taxon>Spiralia</taxon>
        <taxon>Lophotrochozoa</taxon>
        <taxon>Platyhelminthes</taxon>
        <taxon>Monogenea</taxon>
        <taxon>Polyopisthocotylea</taxon>
        <taxon>Polystomatidea</taxon>
        <taxon>Polystomatidae</taxon>
        <taxon>Protopolystoma</taxon>
    </lineage>
</organism>